<dbReference type="RefSeq" id="WP_155166023.1">
    <property type="nucleotide sequence ID" value="NZ_DBGEHT010000060.1"/>
</dbReference>
<evidence type="ECO:0000256" key="3">
    <source>
        <dbReference type="ARBA" id="ARBA00022448"/>
    </source>
</evidence>
<evidence type="ECO:0000313" key="9">
    <source>
        <dbReference type="Proteomes" id="UP000462362"/>
    </source>
</evidence>
<keyword evidence="4" id="KW-1003">Cell membrane</keyword>
<comment type="subcellular location">
    <subcellularLocation>
        <location evidence="1">Cell membrane</location>
        <topology evidence="1">Multi-pass membrane protein</topology>
    </subcellularLocation>
</comment>
<reference evidence="8 9" key="1">
    <citation type="journal article" date="2019" name="Nat. Med.">
        <title>A library of human gut bacterial isolates paired with longitudinal multiomics data enables mechanistic microbiome research.</title>
        <authorList>
            <person name="Poyet M."/>
            <person name="Groussin M."/>
            <person name="Gibbons S.M."/>
            <person name="Avila-Pacheco J."/>
            <person name="Jiang X."/>
            <person name="Kearney S.M."/>
            <person name="Perrotta A.R."/>
            <person name="Berdy B."/>
            <person name="Zhao S."/>
            <person name="Lieberman T.D."/>
            <person name="Swanson P.K."/>
            <person name="Smith M."/>
            <person name="Roesemann S."/>
            <person name="Alexander J.E."/>
            <person name="Rich S.A."/>
            <person name="Livny J."/>
            <person name="Vlamakis H."/>
            <person name="Clish C."/>
            <person name="Bullock K."/>
            <person name="Deik A."/>
            <person name="Scott J."/>
            <person name="Pierce K.A."/>
            <person name="Xavier R.J."/>
            <person name="Alm E.J."/>
        </authorList>
    </citation>
    <scope>NUCLEOTIDE SEQUENCE [LARGE SCALE GENOMIC DNA]</scope>
    <source>
        <strain evidence="8 9">BIOML-A2</strain>
    </source>
</reference>
<keyword evidence="7" id="KW-0472">Membrane</keyword>
<evidence type="ECO:0000256" key="7">
    <source>
        <dbReference type="ARBA" id="ARBA00023136"/>
    </source>
</evidence>
<name>A0A6I3RXZ3_9BURK</name>
<keyword evidence="6" id="KW-1133">Transmembrane helix</keyword>
<dbReference type="Pfam" id="PF03591">
    <property type="entry name" value="AzlC"/>
    <property type="match status" value="1"/>
</dbReference>
<proteinExistence type="inferred from homology"/>
<dbReference type="EMBL" id="WNCL01000006">
    <property type="protein sequence ID" value="MTU42667.1"/>
    <property type="molecule type" value="Genomic_DNA"/>
</dbReference>
<comment type="caution">
    <text evidence="8">The sequence shown here is derived from an EMBL/GenBank/DDBJ whole genome shotgun (WGS) entry which is preliminary data.</text>
</comment>
<evidence type="ECO:0000313" key="8">
    <source>
        <dbReference type="EMBL" id="MTU42667.1"/>
    </source>
</evidence>
<keyword evidence="3" id="KW-0813">Transport</keyword>
<sequence>MQLQSSLVKNAFTASIPVCMGYIPLGIVFGFLCVQAGASWWIPPISSVLIYGGAVQYMMIPMLAADMSVASIAFATAVVNLRHVFYGLSLLDRLHSAGWKKWLIAFLLTDETYSLITTEKKDAPIDRLVLIALFDYSWWILGSLIGGLLGAAATIELAGFDFVLTSLFAMLLCEQWRGRVNSKPLWVALIGYAVARFISAENALAIAIAICALGAILFAFQKNPLPKVARSAGGSSHE</sequence>
<dbReference type="GO" id="GO:0005886">
    <property type="term" value="C:plasma membrane"/>
    <property type="evidence" value="ECO:0007669"/>
    <property type="project" value="UniProtKB-SubCell"/>
</dbReference>
<gene>
    <name evidence="8" type="ORF">GMD42_03320</name>
</gene>
<dbReference type="AlphaFoldDB" id="A0A6I3RXZ3"/>
<comment type="similarity">
    <text evidence="2">Belongs to the AzlC family.</text>
</comment>
<evidence type="ECO:0000256" key="6">
    <source>
        <dbReference type="ARBA" id="ARBA00022989"/>
    </source>
</evidence>
<dbReference type="Proteomes" id="UP000462362">
    <property type="component" value="Unassembled WGS sequence"/>
</dbReference>
<protein>
    <submittedName>
        <fullName evidence="8">Branched-chain amino acid ABC transporter permease</fullName>
    </submittedName>
</protein>
<accession>A0A6I3RXZ3</accession>
<dbReference type="PANTHER" id="PTHR34979:SF1">
    <property type="entry name" value="INNER MEMBRANE PROTEIN YGAZ"/>
    <property type="match status" value="1"/>
</dbReference>
<dbReference type="InterPro" id="IPR011606">
    <property type="entry name" value="Brnchd-chn_aa_trnsp_permease"/>
</dbReference>
<dbReference type="PANTHER" id="PTHR34979">
    <property type="entry name" value="INNER MEMBRANE PROTEIN YGAZ"/>
    <property type="match status" value="1"/>
</dbReference>
<keyword evidence="5" id="KW-0812">Transmembrane</keyword>
<evidence type="ECO:0000256" key="1">
    <source>
        <dbReference type="ARBA" id="ARBA00004651"/>
    </source>
</evidence>
<evidence type="ECO:0000256" key="2">
    <source>
        <dbReference type="ARBA" id="ARBA00010735"/>
    </source>
</evidence>
<evidence type="ECO:0000256" key="5">
    <source>
        <dbReference type="ARBA" id="ARBA00022692"/>
    </source>
</evidence>
<dbReference type="GO" id="GO:1903785">
    <property type="term" value="P:L-valine transmembrane transport"/>
    <property type="evidence" value="ECO:0007669"/>
    <property type="project" value="TreeGrafter"/>
</dbReference>
<organism evidence="8 9">
    <name type="scientific">Parasutterella excrementihominis</name>
    <dbReference type="NCBI Taxonomy" id="487175"/>
    <lineage>
        <taxon>Bacteria</taxon>
        <taxon>Pseudomonadati</taxon>
        <taxon>Pseudomonadota</taxon>
        <taxon>Betaproteobacteria</taxon>
        <taxon>Burkholderiales</taxon>
        <taxon>Sutterellaceae</taxon>
        <taxon>Parasutterella</taxon>
    </lineage>
</organism>
<evidence type="ECO:0000256" key="4">
    <source>
        <dbReference type="ARBA" id="ARBA00022475"/>
    </source>
</evidence>